<dbReference type="SUPFAM" id="SSF53223">
    <property type="entry name" value="Aminoacid dehydrogenase-like, N-terminal domain"/>
    <property type="match status" value="1"/>
</dbReference>
<evidence type="ECO:0000313" key="6">
    <source>
        <dbReference type="EMBL" id="MFC0626599.1"/>
    </source>
</evidence>
<dbReference type="Pfam" id="PF21074">
    <property type="entry name" value="GDH_C"/>
    <property type="match status" value="1"/>
</dbReference>
<feature type="domain" description="NAD-glutamate dehydrogenase catalytic" evidence="1">
    <location>
        <begin position="739"/>
        <end position="1237"/>
    </location>
</feature>
<dbReference type="InterPro" id="IPR049059">
    <property type="entry name" value="NAD_Glu_DH_HM1"/>
</dbReference>
<dbReference type="InterPro" id="IPR028971">
    <property type="entry name" value="NAD-GDH_cat"/>
</dbReference>
<gene>
    <name evidence="6" type="ORF">ACFFGN_21145</name>
</gene>
<evidence type="ECO:0000259" key="3">
    <source>
        <dbReference type="Pfam" id="PF21075"/>
    </source>
</evidence>
<name>A0ABV6QPN3_9ACTN</name>
<evidence type="ECO:0000313" key="7">
    <source>
        <dbReference type="Proteomes" id="UP001589890"/>
    </source>
</evidence>
<protein>
    <submittedName>
        <fullName evidence="6">NAD-glutamate dehydrogenase</fullName>
    </submittedName>
</protein>
<dbReference type="InterPro" id="IPR048381">
    <property type="entry name" value="GDH_C"/>
</dbReference>
<accession>A0ABV6QPN3</accession>
<dbReference type="Pfam" id="PF21076">
    <property type="entry name" value="GDH_ACT2"/>
    <property type="match status" value="1"/>
</dbReference>
<dbReference type="InterPro" id="IPR007780">
    <property type="entry name" value="NAD_Glu_DH_bac"/>
</dbReference>
<proteinExistence type="predicted"/>
<dbReference type="Pfam" id="PF21079">
    <property type="entry name" value="GDH_HM2"/>
    <property type="match status" value="1"/>
</dbReference>
<dbReference type="Gene3D" id="3.40.50.720">
    <property type="entry name" value="NAD(P)-binding Rossmann-like Domain"/>
    <property type="match status" value="1"/>
</dbReference>
<dbReference type="RefSeq" id="WP_380050411.1">
    <property type="nucleotide sequence ID" value="NZ_JBHLTC010000028.1"/>
</dbReference>
<dbReference type="Pfam" id="PF21075">
    <property type="entry name" value="GDH_ACT1"/>
    <property type="match status" value="1"/>
</dbReference>
<dbReference type="SUPFAM" id="SSF51735">
    <property type="entry name" value="NAD(P)-binding Rossmann-fold domains"/>
    <property type="match status" value="1"/>
</dbReference>
<feature type="domain" description="NAD-glutamate dehydrogenase N-terminal ACT1" evidence="3">
    <location>
        <begin position="40"/>
        <end position="187"/>
    </location>
</feature>
<dbReference type="PIRSF" id="PIRSF036761">
    <property type="entry name" value="GDH_Mll4104"/>
    <property type="match status" value="1"/>
</dbReference>
<evidence type="ECO:0000259" key="2">
    <source>
        <dbReference type="Pfam" id="PF21074"/>
    </source>
</evidence>
<dbReference type="Pfam" id="PF21077">
    <property type="entry name" value="GDH_ACT3"/>
    <property type="match status" value="1"/>
</dbReference>
<dbReference type="Pfam" id="PF21078">
    <property type="entry name" value="GDH_HM3"/>
    <property type="match status" value="1"/>
</dbReference>
<dbReference type="Proteomes" id="UP001589890">
    <property type="component" value="Unassembled WGS sequence"/>
</dbReference>
<reference evidence="6 7" key="1">
    <citation type="submission" date="2024-09" db="EMBL/GenBank/DDBJ databases">
        <authorList>
            <person name="Sun Q."/>
            <person name="Mori K."/>
        </authorList>
    </citation>
    <scope>NUCLEOTIDE SEQUENCE [LARGE SCALE GENOMIC DNA]</scope>
    <source>
        <strain evidence="6 7">CGMCC 1.15906</strain>
    </source>
</reference>
<dbReference type="InterPro" id="IPR049062">
    <property type="entry name" value="NAD_Glu_DH_ACT2"/>
</dbReference>
<dbReference type="InterPro" id="IPR036291">
    <property type="entry name" value="NAD(P)-bd_dom_sf"/>
</dbReference>
<dbReference type="Pfam" id="PF05088">
    <property type="entry name" value="Bac_GDH_CD"/>
    <property type="match status" value="1"/>
</dbReference>
<evidence type="ECO:0000259" key="4">
    <source>
        <dbReference type="Pfam" id="PF21076"/>
    </source>
</evidence>
<dbReference type="PANTHER" id="PTHR43403:SF1">
    <property type="entry name" value="NAD-SPECIFIC GLUTAMATE DEHYDROGENASE"/>
    <property type="match status" value="1"/>
</dbReference>
<dbReference type="InterPro" id="IPR049064">
    <property type="entry name" value="NAD_Glu_DH_ACT3"/>
</dbReference>
<comment type="caution">
    <text evidence="6">The sequence shown here is derived from an EMBL/GenBank/DDBJ whole genome shotgun (WGS) entry which is preliminary data.</text>
</comment>
<dbReference type="InterPro" id="IPR049056">
    <property type="entry name" value="NAD_Glu_DH_HM3"/>
</dbReference>
<keyword evidence="7" id="KW-1185">Reference proteome</keyword>
<evidence type="ECO:0000259" key="1">
    <source>
        <dbReference type="Pfam" id="PF05088"/>
    </source>
</evidence>
<dbReference type="InterPro" id="IPR024727">
    <property type="entry name" value="NAD_Glu_DH_N_ACT1"/>
</dbReference>
<sequence length="1626" mass="180379">MQNKLDVLKADVLGKAVAAGTHLHEKTGEKAVDAGKLTTFLERYYRYVAAEDICRRQPTDVLGAARHHYRSAANRPQGTAKVQVFTPTLEEHGWSANGHTVVEIVVDDMPFLVDSASMVIAENGIALHLLVHPQFVVRRDITGTLQEVIADETAAADGHDLVRESWMHLEIDRIPDPAELRRLTEDLSRVLNDVREAVEDWPKMHDKAVAIANGLVSSDLPVDDNEIEETQELLEWLADEHFTFLGYREYAFTMDGDQGILRGVPGTGLGILRHDPKQEPNAGLLPPEVSAKAREKKLLILTKANSRSTVHRSSYLDYVGIKKFDENGEPVGEQRFIGLLASTAYTESVMQVPVLRRKAFDLFRLTGFEANSHSGKGLLDVLETYPRDELLQAPVEDLLPIVQTVLHLQERRAVKLFIRRDVYNRYLSCLVYLPRDRYTTAVRLKMQEILKNAIGAESVDYAAHVTESVLARVHFVVRMKQGETVGEYDADDLERQVIETTRAWEDDFAAALHEKVGDVTATKLTRLYANAFGQAYKEDFRAEVAVTDVVTLKDLPPDDGLAMSLYTPIDAEGNEKRFKLYRTGSSLSLSQVLPKLTHMGVEVIDERPYEFRREDGTMAYIYDFGLRAPDATEVREELRQLFSDTFQAVWDGRAESDNLNALVVKGNLTWRQISVLRAYQKYIRQGGTPFSQDYIENSFLAHVDIAALLVKLFETSFDPVHGAADDPDRVAAVEQLVKEINSALDTVKSLDEDRILRSYLTAIRATLRTNYFQPGPDGQPCGYISFKLEPTAIPELPEPRPAYEIFVYSPRVEGVHLRFGAVARGGLRWSDRREDFRTEVLGLVKAQMVKNSVIVPVGAKGGFYAKQLPDPAVDRNAWLEEGIACYKIFISGLLDITDNIVGDKIVPPANVVRYDSDDAYLVVAADKGTATFSDIANGVAKEYGFWLGDAFASGGSVGYDHKVMGITARGAWESVKRHFREMGHDTQTEDFTVVGIGDMSGDVFGNGMLLSEHIRLVAAFDHRHIFLDPSPDAATSYAERRRLFDLPRSSWADYSPDLISAGGGIYPRTEKAIPISAEVAAVLGLDGQVGAMTPADLMKAILKAPVDLFWNGGIGTYVKASTETHADVGDKANDPIRINGAELRAKAVGEGGNLGLTQLGRIEYAATGGRINTDFIDNVAGVDTSDHEVNIKILLDKVVADGDLTEKQRNDVIASMTGEVADLVLKSNYRQNVALANAAAQAPALLHVHQDWVRRLEKQGLLDRELEFLPSVAEFKRRKADGRGLTPPELSVLIAYTKIVLESELLKTTLPDDEYLASKLASYFPSVIQERFATPMNAHQLRREIIVTQVVNEFVNSSGITAFHRLSLETGGSVEDVVRANLAASRIFAQPDLLAKNAELDNVVDAETQTRMRLETRTLVERATRWLVSNRRPPVDIAELVEHFGPGITTVKDALPDLLRGRELALFEQRREGLVSKGVGVEFATRIAILPPAYAALGIVETSKRDNLDVLEVARVHYALGERLQLGVFLERIIALPRSDRWQTMARAALRDDLHAVHARLTAQVLASTDPQQDPEQRVMAWEDLNATALERAAVMMAEIVETDGPELAHLSVGLRLVRTLLDNPA</sequence>
<evidence type="ECO:0000259" key="5">
    <source>
        <dbReference type="Pfam" id="PF21077"/>
    </source>
</evidence>
<feature type="domain" description="NAD-glutamate dehydrogenase ACT3" evidence="5">
    <location>
        <begin position="561"/>
        <end position="634"/>
    </location>
</feature>
<dbReference type="InterPro" id="IPR049058">
    <property type="entry name" value="NAD_Glu_DH_HM2"/>
</dbReference>
<feature type="domain" description="NAD-glutamate dehydrogenase ACT2" evidence="4">
    <location>
        <begin position="415"/>
        <end position="505"/>
    </location>
</feature>
<dbReference type="EMBL" id="JBHLTC010000028">
    <property type="protein sequence ID" value="MFC0626599.1"/>
    <property type="molecule type" value="Genomic_DNA"/>
</dbReference>
<feature type="domain" description="NAD-specific glutamate dehydrogenase C-terminal" evidence="2">
    <location>
        <begin position="1282"/>
        <end position="1619"/>
    </location>
</feature>
<organism evidence="6 7">
    <name type="scientific">Kribbella deserti</name>
    <dbReference type="NCBI Taxonomy" id="1926257"/>
    <lineage>
        <taxon>Bacteria</taxon>
        <taxon>Bacillati</taxon>
        <taxon>Actinomycetota</taxon>
        <taxon>Actinomycetes</taxon>
        <taxon>Propionibacteriales</taxon>
        <taxon>Kribbellaceae</taxon>
        <taxon>Kribbella</taxon>
    </lineage>
</organism>
<dbReference type="PANTHER" id="PTHR43403">
    <property type="entry name" value="NAD-SPECIFIC GLUTAMATE DEHYDROGENASE"/>
    <property type="match status" value="1"/>
</dbReference>
<dbReference type="Pfam" id="PF21073">
    <property type="entry name" value="GDH_HM1"/>
    <property type="match status" value="1"/>
</dbReference>
<dbReference type="InterPro" id="IPR046346">
    <property type="entry name" value="Aminoacid_DH-like_N_sf"/>
</dbReference>